<sequence>MTVSNQQNTQKQEIEQPKLKKHFGLPGNEMPNGSIPTPKLPFTIDQVRKRIPKECFEKNLTKSMMYMLRDWFFVFLCYQLQPYFFNFGILGKFIWWNITGFFGWCLFVVAHDCGHSTFSNYKWINTIVGHICNAPILVPFHGWQNSHRKHHQYHAHIDKDHSWKPLTFDEYEEYGWAYYVRFNVLCLIAYPYYLLKESNKGGFSGNHFNPWSPMYKPHERLGAACSALSVIGFLGFLFYNWDFVTLLNGYFAPYIVFVCWLDLVTYLQHSDEKALSYRDDVWEYFLGAFSTIDRDFGSIINHLHHNIETHVVHHIFFTQIPHYNLVKATNAVKDMFGDWYIKDTTPIWKALFRSLKQCHFVPNQGKQVKYEGKQAYPTYKALQEKQKQQQQKVE</sequence>
<keyword evidence="1" id="KW-0472">Membrane</keyword>
<dbReference type="GO" id="GO:0016491">
    <property type="term" value="F:oxidoreductase activity"/>
    <property type="evidence" value="ECO:0007669"/>
    <property type="project" value="InterPro"/>
</dbReference>
<comment type="caution">
    <text evidence="3">The sequence shown here is derived from an EMBL/GenBank/DDBJ whole genome shotgun (WGS) entry which is preliminary data.</text>
</comment>
<feature type="transmembrane region" description="Helical" evidence="1">
    <location>
        <begin position="221"/>
        <end position="239"/>
    </location>
</feature>
<dbReference type="OrthoDB" id="1461976at2759"/>
<evidence type="ECO:0000313" key="3">
    <source>
        <dbReference type="EMBL" id="KRW98380.1"/>
    </source>
</evidence>
<name>A0A0V0Q827_PSEPJ</name>
<dbReference type="InterPro" id="IPR012171">
    <property type="entry name" value="Fatty_acid_desaturase"/>
</dbReference>
<dbReference type="OMA" id="WDNYNAC"/>
<accession>A0A0V0Q827</accession>
<feature type="domain" description="Fatty acid desaturase" evidence="2">
    <location>
        <begin position="97"/>
        <end position="338"/>
    </location>
</feature>
<dbReference type="PANTHER" id="PTHR32100">
    <property type="entry name" value="OMEGA-6 FATTY ACID DESATURASE, CHLOROPLASTIC"/>
    <property type="match status" value="1"/>
</dbReference>
<evidence type="ECO:0000259" key="2">
    <source>
        <dbReference type="Pfam" id="PF00487"/>
    </source>
</evidence>
<dbReference type="GO" id="GO:0006629">
    <property type="term" value="P:lipid metabolic process"/>
    <property type="evidence" value="ECO:0007669"/>
    <property type="project" value="InterPro"/>
</dbReference>
<dbReference type="InterPro" id="IPR005804">
    <property type="entry name" value="FA_desaturase_dom"/>
</dbReference>
<feature type="transmembrane region" description="Helical" evidence="1">
    <location>
        <begin position="176"/>
        <end position="195"/>
    </location>
</feature>
<feature type="transmembrane region" description="Helical" evidence="1">
    <location>
        <begin position="68"/>
        <end position="87"/>
    </location>
</feature>
<evidence type="ECO:0000256" key="1">
    <source>
        <dbReference type="SAM" id="Phobius"/>
    </source>
</evidence>
<feature type="transmembrane region" description="Helical" evidence="1">
    <location>
        <begin position="93"/>
        <end position="111"/>
    </location>
</feature>
<gene>
    <name evidence="3" type="ORF">PPERSA_12859</name>
</gene>
<dbReference type="Proteomes" id="UP000054937">
    <property type="component" value="Unassembled WGS sequence"/>
</dbReference>
<dbReference type="EMBL" id="LDAU01000251">
    <property type="protein sequence ID" value="KRW98380.1"/>
    <property type="molecule type" value="Genomic_DNA"/>
</dbReference>
<keyword evidence="1" id="KW-1133">Transmembrane helix</keyword>
<proteinExistence type="predicted"/>
<keyword evidence="1" id="KW-0812">Transmembrane</keyword>
<keyword evidence="4" id="KW-1185">Reference proteome</keyword>
<dbReference type="AlphaFoldDB" id="A0A0V0Q827"/>
<reference evidence="3 4" key="1">
    <citation type="journal article" date="2015" name="Sci. Rep.">
        <title>Genome of the facultative scuticociliatosis pathogen Pseudocohnilembus persalinus provides insight into its virulence through horizontal gene transfer.</title>
        <authorList>
            <person name="Xiong J."/>
            <person name="Wang G."/>
            <person name="Cheng J."/>
            <person name="Tian M."/>
            <person name="Pan X."/>
            <person name="Warren A."/>
            <person name="Jiang C."/>
            <person name="Yuan D."/>
            <person name="Miao W."/>
        </authorList>
    </citation>
    <scope>NUCLEOTIDE SEQUENCE [LARGE SCALE GENOMIC DNA]</scope>
    <source>
        <strain evidence="3">36N120E</strain>
    </source>
</reference>
<feature type="transmembrane region" description="Helical" evidence="1">
    <location>
        <begin position="251"/>
        <end position="268"/>
    </location>
</feature>
<organism evidence="3 4">
    <name type="scientific">Pseudocohnilembus persalinus</name>
    <name type="common">Ciliate</name>
    <dbReference type="NCBI Taxonomy" id="266149"/>
    <lineage>
        <taxon>Eukaryota</taxon>
        <taxon>Sar</taxon>
        <taxon>Alveolata</taxon>
        <taxon>Ciliophora</taxon>
        <taxon>Intramacronucleata</taxon>
        <taxon>Oligohymenophorea</taxon>
        <taxon>Scuticociliatia</taxon>
        <taxon>Philasterida</taxon>
        <taxon>Pseudocohnilembidae</taxon>
        <taxon>Pseudocohnilembus</taxon>
    </lineage>
</organism>
<dbReference type="CDD" id="cd03507">
    <property type="entry name" value="Delta12-FADS-like"/>
    <property type="match status" value="1"/>
</dbReference>
<dbReference type="Pfam" id="PF00487">
    <property type="entry name" value="FA_desaturase"/>
    <property type="match status" value="1"/>
</dbReference>
<evidence type="ECO:0000313" key="4">
    <source>
        <dbReference type="Proteomes" id="UP000054937"/>
    </source>
</evidence>
<protein>
    <recommendedName>
        <fullName evidence="2">Fatty acid desaturase domain-containing protein</fullName>
    </recommendedName>
</protein>
<dbReference type="InParanoid" id="A0A0V0Q827"/>